<evidence type="ECO:0000313" key="2">
    <source>
        <dbReference type="Proteomes" id="UP001163603"/>
    </source>
</evidence>
<gene>
    <name evidence="1" type="ORF">Pint_29233</name>
</gene>
<name>A0ACC0X3N7_9ROSI</name>
<organism evidence="1 2">
    <name type="scientific">Pistacia integerrima</name>
    <dbReference type="NCBI Taxonomy" id="434235"/>
    <lineage>
        <taxon>Eukaryota</taxon>
        <taxon>Viridiplantae</taxon>
        <taxon>Streptophyta</taxon>
        <taxon>Embryophyta</taxon>
        <taxon>Tracheophyta</taxon>
        <taxon>Spermatophyta</taxon>
        <taxon>Magnoliopsida</taxon>
        <taxon>eudicotyledons</taxon>
        <taxon>Gunneridae</taxon>
        <taxon>Pentapetalae</taxon>
        <taxon>rosids</taxon>
        <taxon>malvids</taxon>
        <taxon>Sapindales</taxon>
        <taxon>Anacardiaceae</taxon>
        <taxon>Pistacia</taxon>
    </lineage>
</organism>
<dbReference type="EMBL" id="CM047750">
    <property type="protein sequence ID" value="KAJ0008277.1"/>
    <property type="molecule type" value="Genomic_DNA"/>
</dbReference>
<protein>
    <submittedName>
        <fullName evidence="1">Uncharacterized protein</fullName>
    </submittedName>
</protein>
<proteinExistence type="predicted"/>
<keyword evidence="2" id="KW-1185">Reference proteome</keyword>
<reference evidence="2" key="1">
    <citation type="journal article" date="2023" name="G3 (Bethesda)">
        <title>Genome assembly and association tests identify interacting loci associated with vigor, precocity, and sex in interspecific pistachio rootstocks.</title>
        <authorList>
            <person name="Palmer W."/>
            <person name="Jacygrad E."/>
            <person name="Sagayaradj S."/>
            <person name="Cavanaugh K."/>
            <person name="Han R."/>
            <person name="Bertier L."/>
            <person name="Beede B."/>
            <person name="Kafkas S."/>
            <person name="Golino D."/>
            <person name="Preece J."/>
            <person name="Michelmore R."/>
        </authorList>
    </citation>
    <scope>NUCLEOTIDE SEQUENCE [LARGE SCALE GENOMIC DNA]</scope>
</reference>
<accession>A0ACC0X3N7</accession>
<dbReference type="Proteomes" id="UP001163603">
    <property type="component" value="Chromosome 15"/>
</dbReference>
<comment type="caution">
    <text evidence="1">The sequence shown here is derived from an EMBL/GenBank/DDBJ whole genome shotgun (WGS) entry which is preliminary data.</text>
</comment>
<evidence type="ECO:0000313" key="1">
    <source>
        <dbReference type="EMBL" id="KAJ0008277.1"/>
    </source>
</evidence>
<sequence>MILTVVSGLILMKRRMMMEVFPPGIRKLWKDWELRALVFLSLASQMLLIFLGNRRKYIPKTWIKVVVWSAYLLADAVATMALGVLLNNIGEIYDNGGVPNSNGEIAAFWAPFVLLHLGGPNTITEYSLEDNELYLRHAFQLLFQTLTTVLIFLTAWNGSRISVLAIPMIIVGFIKYGERTWTLWSVSSNQLRELVLSSAAADSNYPKFLDEYPLYLAKGYKVERDFMIDAPAFKINMPESGKEFNSDQKIILAYALFHIFKCLFADLSTSDIERESIEPLLKDMSHKDVFSVIAIELGFMYDMLYTKAIVIHTRWGLIRRVISTCLTSLVLVIFCFLAT</sequence>